<comment type="caution">
    <text evidence="10">The sequence shown here is derived from an EMBL/GenBank/DDBJ whole genome shotgun (WGS) entry which is preliminary data.</text>
</comment>
<dbReference type="InterPro" id="IPR045621">
    <property type="entry name" value="BPD_transp_1_N"/>
</dbReference>
<keyword evidence="12" id="KW-1185">Reference proteome</keyword>
<dbReference type="GO" id="GO:0071916">
    <property type="term" value="F:dipeptide transmembrane transporter activity"/>
    <property type="evidence" value="ECO:0007669"/>
    <property type="project" value="TreeGrafter"/>
</dbReference>
<feature type="transmembrane region" description="Helical" evidence="7">
    <location>
        <begin position="235"/>
        <end position="256"/>
    </location>
</feature>
<dbReference type="GO" id="GO:0005886">
    <property type="term" value="C:plasma membrane"/>
    <property type="evidence" value="ECO:0007669"/>
    <property type="project" value="UniProtKB-SubCell"/>
</dbReference>
<feature type="transmembrane region" description="Helical" evidence="7">
    <location>
        <begin position="284"/>
        <end position="306"/>
    </location>
</feature>
<dbReference type="PROSITE" id="PS50928">
    <property type="entry name" value="ABC_TM1"/>
    <property type="match status" value="1"/>
</dbReference>
<dbReference type="AlphaFoldDB" id="A0A0K9YPI6"/>
<keyword evidence="4 7" id="KW-0812">Transmembrane</keyword>
<dbReference type="STRING" id="54915.ADS79_17215"/>
<dbReference type="PATRIC" id="fig|54915.3.peg.2511"/>
<keyword evidence="5 7" id="KW-1133">Transmembrane helix</keyword>
<evidence type="ECO:0000313" key="10">
    <source>
        <dbReference type="EMBL" id="KNB70634.1"/>
    </source>
</evidence>
<comment type="subcellular location">
    <subcellularLocation>
        <location evidence="1 7">Cell membrane</location>
        <topology evidence="1 7">Multi-pass membrane protein</topology>
    </subcellularLocation>
</comment>
<organism evidence="10 11">
    <name type="scientific">Brevibacillus reuszeri</name>
    <dbReference type="NCBI Taxonomy" id="54915"/>
    <lineage>
        <taxon>Bacteria</taxon>
        <taxon>Bacillati</taxon>
        <taxon>Bacillota</taxon>
        <taxon>Bacilli</taxon>
        <taxon>Bacillales</taxon>
        <taxon>Paenibacillaceae</taxon>
        <taxon>Brevibacillus</taxon>
    </lineage>
</organism>
<dbReference type="Pfam" id="PF19300">
    <property type="entry name" value="BPD_transp_1_N"/>
    <property type="match status" value="1"/>
</dbReference>
<feature type="domain" description="ABC transmembrane type-1" evidence="8">
    <location>
        <begin position="94"/>
        <end position="303"/>
    </location>
</feature>
<name>A0A0K9YPI6_9BACL</name>
<dbReference type="PANTHER" id="PTHR43163">
    <property type="entry name" value="DIPEPTIDE TRANSPORT SYSTEM PERMEASE PROTEIN DPPB-RELATED"/>
    <property type="match status" value="1"/>
</dbReference>
<comment type="similarity">
    <text evidence="7">Belongs to the binding-protein-dependent transport system permease family.</text>
</comment>
<evidence type="ECO:0000256" key="3">
    <source>
        <dbReference type="ARBA" id="ARBA00022475"/>
    </source>
</evidence>
<evidence type="ECO:0000256" key="1">
    <source>
        <dbReference type="ARBA" id="ARBA00004651"/>
    </source>
</evidence>
<keyword evidence="2 7" id="KW-0813">Transport</keyword>
<dbReference type="Proteomes" id="UP000036834">
    <property type="component" value="Unassembled WGS sequence"/>
</dbReference>
<evidence type="ECO:0000256" key="5">
    <source>
        <dbReference type="ARBA" id="ARBA00022989"/>
    </source>
</evidence>
<evidence type="ECO:0000256" key="7">
    <source>
        <dbReference type="RuleBase" id="RU363032"/>
    </source>
</evidence>
<reference evidence="11" key="1">
    <citation type="submission" date="2015-07" db="EMBL/GenBank/DDBJ databases">
        <title>Genome sequencing project for genomic taxonomy and phylogenomics of Bacillus-like bacteria.</title>
        <authorList>
            <person name="Liu B."/>
            <person name="Wang J."/>
            <person name="Zhu Y."/>
            <person name="Liu G."/>
            <person name="Chen Q."/>
            <person name="Chen Z."/>
            <person name="Lan J."/>
            <person name="Che J."/>
            <person name="Ge C."/>
            <person name="Shi H."/>
            <person name="Pan Z."/>
            <person name="Liu X."/>
        </authorList>
    </citation>
    <scope>NUCLEOTIDE SEQUENCE [LARGE SCALE GENOMIC DNA]</scope>
    <source>
        <strain evidence="11">DSM 9887</strain>
    </source>
</reference>
<dbReference type="RefSeq" id="WP_049739637.1">
    <property type="nucleotide sequence ID" value="NZ_BJON01000014.1"/>
</dbReference>
<evidence type="ECO:0000313" key="11">
    <source>
        <dbReference type="Proteomes" id="UP000036834"/>
    </source>
</evidence>
<evidence type="ECO:0000256" key="6">
    <source>
        <dbReference type="ARBA" id="ARBA00023136"/>
    </source>
</evidence>
<evidence type="ECO:0000256" key="2">
    <source>
        <dbReference type="ARBA" id="ARBA00022448"/>
    </source>
</evidence>
<evidence type="ECO:0000259" key="8">
    <source>
        <dbReference type="PROSITE" id="PS50928"/>
    </source>
</evidence>
<feature type="transmembrane region" description="Helical" evidence="7">
    <location>
        <begin position="181"/>
        <end position="199"/>
    </location>
</feature>
<protein>
    <submittedName>
        <fullName evidence="9 10">Peptide ABC transporter</fullName>
    </submittedName>
</protein>
<gene>
    <name evidence="10" type="ORF">ADS79_17215</name>
    <name evidence="9" type="ORF">BRE01_36210</name>
</gene>
<keyword evidence="3" id="KW-1003">Cell membrane</keyword>
<evidence type="ECO:0000313" key="12">
    <source>
        <dbReference type="Proteomes" id="UP000319578"/>
    </source>
</evidence>
<evidence type="ECO:0000256" key="4">
    <source>
        <dbReference type="ARBA" id="ARBA00022692"/>
    </source>
</evidence>
<proteinExistence type="inferred from homology"/>
<reference evidence="10" key="2">
    <citation type="submission" date="2015-07" db="EMBL/GenBank/DDBJ databases">
        <title>MeaNS - Measles Nucleotide Surveillance Program.</title>
        <authorList>
            <person name="Tran T."/>
            <person name="Druce J."/>
        </authorList>
    </citation>
    <scope>NUCLEOTIDE SEQUENCE</scope>
    <source>
        <strain evidence="10">DSM 9887</strain>
    </source>
</reference>
<dbReference type="OrthoDB" id="24153at2"/>
<dbReference type="Gene3D" id="1.10.3720.10">
    <property type="entry name" value="MetI-like"/>
    <property type="match status" value="1"/>
</dbReference>
<dbReference type="PANTHER" id="PTHR43163:SF6">
    <property type="entry name" value="DIPEPTIDE TRANSPORT SYSTEM PERMEASE PROTEIN DPPB-RELATED"/>
    <property type="match status" value="1"/>
</dbReference>
<evidence type="ECO:0000313" key="9">
    <source>
        <dbReference type="EMBL" id="GED69919.1"/>
    </source>
</evidence>
<reference evidence="9 12" key="3">
    <citation type="submission" date="2019-06" db="EMBL/GenBank/DDBJ databases">
        <title>Whole genome shotgun sequence of Brevibacillus reuszeri NBRC 15719.</title>
        <authorList>
            <person name="Hosoyama A."/>
            <person name="Uohara A."/>
            <person name="Ohji S."/>
            <person name="Ichikawa N."/>
        </authorList>
    </citation>
    <scope>NUCLEOTIDE SEQUENCE [LARGE SCALE GENOMIC DNA]</scope>
    <source>
        <strain evidence="9 12">NBRC 15719</strain>
    </source>
</reference>
<dbReference type="EMBL" id="BJON01000014">
    <property type="protein sequence ID" value="GED69919.1"/>
    <property type="molecule type" value="Genomic_DNA"/>
</dbReference>
<accession>A0A0K9YPI6</accession>
<sequence>MRFYMTKLATLLSTVLLVSMMTFLVFQILPGDPAEIVLGVDADPHQLTELRKTMGLERPAAERYVSWIADTVTGDFGTSLRYQRSVADIVTERLPVTLSLSVMSLGLTLIIGLPLGIYIARKDGKFASTLLSAFTQLGLAVPSFWMAFILILVFSVTFKLFPTYGYVPWSQDPVGAFKSLFLPSLALAIPGIAVIIRYLRNTLLDQFRMDYVRTAKSKGLREKSIMYRHILRNSLIPVLTIVGLLIADTLGGSIVVENVFALPGLGNLLITSIGTRDLPLLQTLVLYIAIIVVLINFVVDILYKVIDPRIRLKR</sequence>
<keyword evidence="6 7" id="KW-0472">Membrane</keyword>
<dbReference type="CDD" id="cd06261">
    <property type="entry name" value="TM_PBP2"/>
    <property type="match status" value="1"/>
</dbReference>
<dbReference type="Proteomes" id="UP000319578">
    <property type="component" value="Unassembled WGS sequence"/>
</dbReference>
<dbReference type="InterPro" id="IPR000515">
    <property type="entry name" value="MetI-like"/>
</dbReference>
<dbReference type="Pfam" id="PF00528">
    <property type="entry name" value="BPD_transp_1"/>
    <property type="match status" value="1"/>
</dbReference>
<feature type="transmembrane region" description="Helical" evidence="7">
    <location>
        <begin position="139"/>
        <end position="161"/>
    </location>
</feature>
<dbReference type="InterPro" id="IPR035906">
    <property type="entry name" value="MetI-like_sf"/>
</dbReference>
<dbReference type="EMBL" id="LGIQ01000009">
    <property type="protein sequence ID" value="KNB70634.1"/>
    <property type="molecule type" value="Genomic_DNA"/>
</dbReference>
<feature type="transmembrane region" description="Helical" evidence="7">
    <location>
        <begin position="98"/>
        <end position="119"/>
    </location>
</feature>
<dbReference type="SUPFAM" id="SSF161098">
    <property type="entry name" value="MetI-like"/>
    <property type="match status" value="1"/>
</dbReference>